<gene>
    <name evidence="2" type="ORF">DL346_21685</name>
</gene>
<organism evidence="2 3">
    <name type="scientific">Paenibacillus montanisoli</name>
    <dbReference type="NCBI Taxonomy" id="2081970"/>
    <lineage>
        <taxon>Bacteria</taxon>
        <taxon>Bacillati</taxon>
        <taxon>Bacillota</taxon>
        <taxon>Bacilli</taxon>
        <taxon>Bacillales</taxon>
        <taxon>Paenibacillaceae</taxon>
        <taxon>Paenibacillus</taxon>
    </lineage>
</organism>
<dbReference type="InterPro" id="IPR036249">
    <property type="entry name" value="Thioredoxin-like_sf"/>
</dbReference>
<name>A0A328TYS9_9BACL</name>
<reference evidence="2 3" key="1">
    <citation type="submission" date="2018-06" db="EMBL/GenBank/DDBJ databases">
        <title>Paenibacillus montanisoli sp. nov., isolated from mountain area soil.</title>
        <authorList>
            <person name="Wu M."/>
        </authorList>
    </citation>
    <scope>NUCLEOTIDE SEQUENCE [LARGE SCALE GENOMIC DNA]</scope>
    <source>
        <strain evidence="2 3">RA17</strain>
    </source>
</reference>
<protein>
    <submittedName>
        <fullName evidence="2">Thioredoxin</fullName>
    </submittedName>
</protein>
<feature type="domain" description="Thioredoxin" evidence="1">
    <location>
        <begin position="4"/>
        <end position="97"/>
    </location>
</feature>
<dbReference type="RefSeq" id="WP_112884451.1">
    <property type="nucleotide sequence ID" value="NZ_QLUW01000004.1"/>
</dbReference>
<comment type="caution">
    <text evidence="2">The sequence shown here is derived from an EMBL/GenBank/DDBJ whole genome shotgun (WGS) entry which is preliminary data.</text>
</comment>
<dbReference type="Proteomes" id="UP000249260">
    <property type="component" value="Unassembled WGS sequence"/>
</dbReference>
<dbReference type="CDD" id="cd02947">
    <property type="entry name" value="TRX_family"/>
    <property type="match status" value="1"/>
</dbReference>
<dbReference type="Pfam" id="PF00085">
    <property type="entry name" value="Thioredoxin"/>
    <property type="match status" value="1"/>
</dbReference>
<evidence type="ECO:0000313" key="3">
    <source>
        <dbReference type="Proteomes" id="UP000249260"/>
    </source>
</evidence>
<dbReference type="EMBL" id="QLUW01000004">
    <property type="protein sequence ID" value="RAP74663.1"/>
    <property type="molecule type" value="Genomic_DNA"/>
</dbReference>
<evidence type="ECO:0000313" key="2">
    <source>
        <dbReference type="EMBL" id="RAP74663.1"/>
    </source>
</evidence>
<sequence length="102" mass="11704">MAFQELTEQQWLSESKAEHEREALFFFTPLCGTCKLALRMLEIAEAAGIAVPVRTMNINFAPALREKWRIASVPCLVLLRGGEPVRFEYAMRSVDDLYRLLQ</sequence>
<dbReference type="OrthoDB" id="5784238at2"/>
<dbReference type="SUPFAM" id="SSF52833">
    <property type="entry name" value="Thioredoxin-like"/>
    <property type="match status" value="1"/>
</dbReference>
<evidence type="ECO:0000259" key="1">
    <source>
        <dbReference type="Pfam" id="PF00085"/>
    </source>
</evidence>
<dbReference type="Gene3D" id="3.40.30.10">
    <property type="entry name" value="Glutaredoxin"/>
    <property type="match status" value="1"/>
</dbReference>
<proteinExistence type="predicted"/>
<dbReference type="InterPro" id="IPR013766">
    <property type="entry name" value="Thioredoxin_domain"/>
</dbReference>
<keyword evidence="3" id="KW-1185">Reference proteome</keyword>
<dbReference type="AlphaFoldDB" id="A0A328TYS9"/>
<accession>A0A328TYS9</accession>